<gene>
    <name evidence="1" type="ORF">BDV28DRAFT_156842</name>
</gene>
<dbReference type="AlphaFoldDB" id="A0A5N6Z948"/>
<evidence type="ECO:0000313" key="2">
    <source>
        <dbReference type="Proteomes" id="UP000327118"/>
    </source>
</evidence>
<dbReference type="PANTHER" id="PTHR35020:SF2">
    <property type="entry name" value="N-ACETYLGLUCOSAMINE-INDUCED PROTEIN 1"/>
    <property type="match status" value="1"/>
</dbReference>
<accession>A0A5N6Z948</accession>
<dbReference type="EMBL" id="ML739091">
    <property type="protein sequence ID" value="KAE8353683.1"/>
    <property type="molecule type" value="Genomic_DNA"/>
</dbReference>
<organism evidence="1 2">
    <name type="scientific">Aspergillus coremiiformis</name>
    <dbReference type="NCBI Taxonomy" id="138285"/>
    <lineage>
        <taxon>Eukaryota</taxon>
        <taxon>Fungi</taxon>
        <taxon>Dikarya</taxon>
        <taxon>Ascomycota</taxon>
        <taxon>Pezizomycotina</taxon>
        <taxon>Eurotiomycetes</taxon>
        <taxon>Eurotiomycetidae</taxon>
        <taxon>Eurotiales</taxon>
        <taxon>Aspergillaceae</taxon>
        <taxon>Aspergillus</taxon>
        <taxon>Aspergillus subgen. Circumdati</taxon>
    </lineage>
</organism>
<dbReference type="OrthoDB" id="498286at2759"/>
<dbReference type="PANTHER" id="PTHR35020">
    <property type="entry name" value="N-ACETYLGLUCOSAMINE-INDUCED PROTEIN 1"/>
    <property type="match status" value="1"/>
</dbReference>
<reference evidence="2" key="1">
    <citation type="submission" date="2019-04" db="EMBL/GenBank/DDBJ databases">
        <title>Friends and foes A comparative genomics studyof 23 Aspergillus species from section Flavi.</title>
        <authorList>
            <consortium name="DOE Joint Genome Institute"/>
            <person name="Kjaerbolling I."/>
            <person name="Vesth T."/>
            <person name="Frisvad J.C."/>
            <person name="Nybo J.L."/>
            <person name="Theobald S."/>
            <person name="Kildgaard S."/>
            <person name="Isbrandt T."/>
            <person name="Kuo A."/>
            <person name="Sato A."/>
            <person name="Lyhne E.K."/>
            <person name="Kogle M.E."/>
            <person name="Wiebenga A."/>
            <person name="Kun R.S."/>
            <person name="Lubbers R.J."/>
            <person name="Makela M.R."/>
            <person name="Barry K."/>
            <person name="Chovatia M."/>
            <person name="Clum A."/>
            <person name="Daum C."/>
            <person name="Haridas S."/>
            <person name="He G."/>
            <person name="LaButti K."/>
            <person name="Lipzen A."/>
            <person name="Mondo S."/>
            <person name="Riley R."/>
            <person name="Salamov A."/>
            <person name="Simmons B.A."/>
            <person name="Magnuson J.K."/>
            <person name="Henrissat B."/>
            <person name="Mortensen U.H."/>
            <person name="Larsen T.O."/>
            <person name="Devries R.P."/>
            <person name="Grigoriev I.V."/>
            <person name="Machida M."/>
            <person name="Baker S.E."/>
            <person name="Andersen M.R."/>
        </authorList>
    </citation>
    <scope>NUCLEOTIDE SEQUENCE [LARGE SCALE GENOMIC DNA]</scope>
    <source>
        <strain evidence="2">CBS 553.77</strain>
    </source>
</reference>
<evidence type="ECO:0008006" key="3">
    <source>
        <dbReference type="Google" id="ProtNLM"/>
    </source>
</evidence>
<dbReference type="GO" id="GO:0005737">
    <property type="term" value="C:cytoplasm"/>
    <property type="evidence" value="ECO:0007669"/>
    <property type="project" value="TreeGrafter"/>
</dbReference>
<proteinExistence type="predicted"/>
<name>A0A5N6Z948_9EURO</name>
<protein>
    <recommendedName>
        <fullName evidence="3">N-acetylglucosamine-induced protein 1</fullName>
    </recommendedName>
</protein>
<dbReference type="Pfam" id="PF12239">
    <property type="entry name" value="DUF3605"/>
    <property type="match status" value="1"/>
</dbReference>
<sequence>MSRIIDIEELIRNPPFELSKADKEILTTAEEDFVPHTWEDLQATIAGGDTSQLKRTPGDLRNYILWTREIQAAFGSATNFVVQNRLHWKPEANNAEIRFPCRHSTPFADQSDYRILRNDWPYGMSPGMVHLVIWLKMSIPLNEDGDPTAESRRRIEEFLERTFAMHMSERPYAGDNIQWFKNRVKWQSVRALEHIHVILRGADDGFVTKLTGQGPGEIECKSYSIAVGANLANGNASG</sequence>
<dbReference type="InterPro" id="IPR022036">
    <property type="entry name" value="DUF3605"/>
</dbReference>
<keyword evidence="2" id="KW-1185">Reference proteome</keyword>
<evidence type="ECO:0000313" key="1">
    <source>
        <dbReference type="EMBL" id="KAE8353683.1"/>
    </source>
</evidence>
<dbReference type="GO" id="GO:0006044">
    <property type="term" value="P:N-acetylglucosamine metabolic process"/>
    <property type="evidence" value="ECO:0007669"/>
    <property type="project" value="TreeGrafter"/>
</dbReference>
<dbReference type="Proteomes" id="UP000327118">
    <property type="component" value="Unassembled WGS sequence"/>
</dbReference>